<reference evidence="1 2" key="1">
    <citation type="submission" date="2009-12" db="EMBL/GenBank/DDBJ databases">
        <title>The draft genome of Batrachochytrium dendrobatidis.</title>
        <authorList>
            <consortium name="US DOE Joint Genome Institute (JGI-PGF)"/>
            <person name="Kuo A."/>
            <person name="Salamov A."/>
            <person name="Schmutz J."/>
            <person name="Lucas S."/>
            <person name="Pitluck S."/>
            <person name="Rosenblum E."/>
            <person name="Stajich J."/>
            <person name="Eisen M."/>
            <person name="Grigoriev I.V."/>
        </authorList>
    </citation>
    <scope>NUCLEOTIDE SEQUENCE [LARGE SCALE GENOMIC DNA]</scope>
    <source>
        <strain evidence="2">JAM81 / FGSC 10211</strain>
    </source>
</reference>
<dbReference type="EMBL" id="GL882879">
    <property type="protein sequence ID" value="EGF83781.1"/>
    <property type="molecule type" value="Genomic_DNA"/>
</dbReference>
<dbReference type="HOGENOM" id="CLU_082859_1_0_1"/>
<dbReference type="OMA" id="VRCETEE"/>
<dbReference type="InParanoid" id="F4NRY3"/>
<gene>
    <name evidence="1" type="ORF">BATDEDRAFT_21249</name>
</gene>
<evidence type="ECO:0000313" key="1">
    <source>
        <dbReference type="EMBL" id="EGF83781.1"/>
    </source>
</evidence>
<dbReference type="InterPro" id="IPR015797">
    <property type="entry name" value="NUDIX_hydrolase-like_dom_sf"/>
</dbReference>
<sequence length="205" mass="23339">MLDKQMNELAQSRKQQPIVSEQQTYKRFLTVWSRQVQSPDGRVIDWDVAGHGTQAPAFATVFPYNSKKKTVRLLVEYAQGPNVMAYTFAAGGFDAKKHKNSIQDTAESELSEEAKLRGGKWIRLIPPDHDGIPELKWSRNKFVPFLVIDPEDDIAPLSCDTEEYIEPLDISLDTLHTYILQGLVMLPSVQTALMATDWLRKNEYI</sequence>
<dbReference type="GeneID" id="18237601"/>
<name>F4NRY3_BATDJ</name>
<proteinExistence type="predicted"/>
<dbReference type="OrthoDB" id="185493at2759"/>
<dbReference type="Proteomes" id="UP000007241">
    <property type="component" value="Unassembled WGS sequence"/>
</dbReference>
<dbReference type="Gene3D" id="3.90.79.10">
    <property type="entry name" value="Nucleoside Triphosphate Pyrophosphohydrolase"/>
    <property type="match status" value="1"/>
</dbReference>
<dbReference type="SUPFAM" id="SSF55811">
    <property type="entry name" value="Nudix"/>
    <property type="match status" value="1"/>
</dbReference>
<protein>
    <recommendedName>
        <fullName evidence="3">Nudix hydrolase domain-containing protein</fullName>
    </recommendedName>
</protein>
<evidence type="ECO:0008006" key="3">
    <source>
        <dbReference type="Google" id="ProtNLM"/>
    </source>
</evidence>
<organism evidence="1 2">
    <name type="scientific">Batrachochytrium dendrobatidis (strain JAM81 / FGSC 10211)</name>
    <name type="common">Frog chytrid fungus</name>
    <dbReference type="NCBI Taxonomy" id="684364"/>
    <lineage>
        <taxon>Eukaryota</taxon>
        <taxon>Fungi</taxon>
        <taxon>Fungi incertae sedis</taxon>
        <taxon>Chytridiomycota</taxon>
        <taxon>Chytridiomycota incertae sedis</taxon>
        <taxon>Chytridiomycetes</taxon>
        <taxon>Rhizophydiales</taxon>
        <taxon>Rhizophydiales incertae sedis</taxon>
        <taxon>Batrachochytrium</taxon>
    </lineage>
</organism>
<dbReference type="RefSeq" id="XP_006675234.1">
    <property type="nucleotide sequence ID" value="XM_006675171.1"/>
</dbReference>
<accession>F4NRY3</accession>
<evidence type="ECO:0000313" key="2">
    <source>
        <dbReference type="Proteomes" id="UP000007241"/>
    </source>
</evidence>
<dbReference type="AlphaFoldDB" id="F4NRY3"/>
<keyword evidence="2" id="KW-1185">Reference proteome</keyword>